<keyword evidence="1" id="KW-0560">Oxidoreductase</keyword>
<dbReference type="PIRSF" id="PIRSF004633">
    <property type="entry name" value="UCP_PLP_oxd"/>
    <property type="match status" value="1"/>
</dbReference>
<dbReference type="GO" id="GO:0005829">
    <property type="term" value="C:cytosol"/>
    <property type="evidence" value="ECO:0007669"/>
    <property type="project" value="TreeGrafter"/>
</dbReference>
<dbReference type="PANTHER" id="PTHR35176:SF6">
    <property type="entry name" value="HEME OXYGENASE HI_0854-RELATED"/>
    <property type="match status" value="1"/>
</dbReference>
<dbReference type="InterPro" id="IPR011576">
    <property type="entry name" value="Pyridox_Oxase_N"/>
</dbReference>
<evidence type="ECO:0000259" key="2">
    <source>
        <dbReference type="Pfam" id="PF01243"/>
    </source>
</evidence>
<dbReference type="PANTHER" id="PTHR35176">
    <property type="entry name" value="HEME OXYGENASE HI_0854-RELATED"/>
    <property type="match status" value="1"/>
</dbReference>
<proteinExistence type="predicted"/>
<dbReference type="InterPro" id="IPR014419">
    <property type="entry name" value="HutZ"/>
</dbReference>
<organism evidence="3 4">
    <name type="scientific">Methylophaga muralis</name>
    <dbReference type="NCBI Taxonomy" id="291169"/>
    <lineage>
        <taxon>Bacteria</taxon>
        <taxon>Pseudomonadati</taxon>
        <taxon>Pseudomonadota</taxon>
        <taxon>Gammaproteobacteria</taxon>
        <taxon>Thiotrichales</taxon>
        <taxon>Piscirickettsiaceae</taxon>
        <taxon>Methylophaga</taxon>
    </lineage>
</organism>
<dbReference type="InterPro" id="IPR012349">
    <property type="entry name" value="Split_barrel_FMN-bd"/>
</dbReference>
<dbReference type="Gene3D" id="2.30.110.10">
    <property type="entry name" value="Electron Transport, Fmn-binding Protein, Chain A"/>
    <property type="match status" value="1"/>
</dbReference>
<feature type="domain" description="Pyridoxamine 5'-phosphate oxidase N-terminal" evidence="2">
    <location>
        <begin position="11"/>
        <end position="142"/>
    </location>
</feature>
<dbReference type="Pfam" id="PF01243">
    <property type="entry name" value="PNPOx_N"/>
    <property type="match status" value="1"/>
</dbReference>
<dbReference type="Proteomes" id="UP000094379">
    <property type="component" value="Unassembled WGS sequence"/>
</dbReference>
<protein>
    <submittedName>
        <fullName evidence="3">Pyridoxamine 5'-phosphate oxidase</fullName>
    </submittedName>
</protein>
<dbReference type="RefSeq" id="WP_069294653.1">
    <property type="nucleotide sequence ID" value="NZ_MCRI01000001.1"/>
</dbReference>
<gene>
    <name evidence="3" type="ORF">A9E74_00028</name>
</gene>
<keyword evidence="4" id="KW-1185">Reference proteome</keyword>
<accession>A0A1E3GWW0</accession>
<dbReference type="GO" id="GO:0070967">
    <property type="term" value="F:coenzyme F420 binding"/>
    <property type="evidence" value="ECO:0007669"/>
    <property type="project" value="TreeGrafter"/>
</dbReference>
<comment type="caution">
    <text evidence="3">The sequence shown here is derived from an EMBL/GenBank/DDBJ whole genome shotgun (WGS) entry which is preliminary data.</text>
</comment>
<evidence type="ECO:0000313" key="3">
    <source>
        <dbReference type="EMBL" id="ODN68056.1"/>
    </source>
</evidence>
<dbReference type="AlphaFoldDB" id="A0A1E3GWW0"/>
<dbReference type="PATRIC" id="fig|291169.3.peg.27"/>
<dbReference type="EMBL" id="MCRI01000001">
    <property type="protein sequence ID" value="ODN68056.1"/>
    <property type="molecule type" value="Genomic_DNA"/>
</dbReference>
<name>A0A1E3GWW0_9GAMM</name>
<dbReference type="GO" id="GO:0016627">
    <property type="term" value="F:oxidoreductase activity, acting on the CH-CH group of donors"/>
    <property type="evidence" value="ECO:0007669"/>
    <property type="project" value="TreeGrafter"/>
</dbReference>
<dbReference type="InterPro" id="IPR052019">
    <property type="entry name" value="F420H2_bilvrd_red/Heme_oxyg"/>
</dbReference>
<dbReference type="STRING" id="291169.A9E74_00028"/>
<dbReference type="SUPFAM" id="SSF50475">
    <property type="entry name" value="FMN-binding split barrel"/>
    <property type="match status" value="1"/>
</dbReference>
<evidence type="ECO:0000313" key="4">
    <source>
        <dbReference type="Proteomes" id="UP000094379"/>
    </source>
</evidence>
<evidence type="ECO:0000256" key="1">
    <source>
        <dbReference type="ARBA" id="ARBA00023002"/>
    </source>
</evidence>
<sequence>MKNKGLEQQISDEIMMMVNSRKTLMLSTLDENNHPYASYAAFAVGRDCLYVLLSDIAVHGVNLRIHPQASVLIIEDEDSAIELFARLRVTYQVEAEWIEVDSDAWHVGIALLTERHGQRITNLSQLSDFRLFKLKPKGGRYVKGFGKAYQIDGGTLAGENLQHLRDGHTKREVIITQNESS</sequence>
<reference evidence="3 4" key="1">
    <citation type="submission" date="2016-07" db="EMBL/GenBank/DDBJ databases">
        <title>Draft Genome Sequence of Methylophaga muralis Bur 1.</title>
        <authorList>
            <person name="Vasilenko O.V."/>
            <person name="Doronina N.V."/>
            <person name="Shmareva M.N."/>
            <person name="Tarlachkov S.V."/>
            <person name="Mustakhimov I."/>
            <person name="Trotsenko Y.A."/>
        </authorList>
    </citation>
    <scope>NUCLEOTIDE SEQUENCE [LARGE SCALE GENOMIC DNA]</scope>
    <source>
        <strain evidence="3 4">Bur 1</strain>
    </source>
</reference>